<evidence type="ECO:0000256" key="2">
    <source>
        <dbReference type="ARBA" id="ARBA00007568"/>
    </source>
</evidence>
<protein>
    <recommendedName>
        <fullName evidence="5">Glutaredoxin domain-containing protein</fullName>
    </recommendedName>
</protein>
<dbReference type="InterPro" id="IPR011905">
    <property type="entry name" value="GlrX-like_pln_2"/>
</dbReference>
<sequence>MEMVRTLSSQHAVVIFSKTTCCMCHTIKSLFNELGVSPVVHELDQDPKGTEIELVLLTLLGRRPTVPAVFIGRELIGGPNEVMTLQSSSQWHTQTTSQMCRCHVALEMHMLG</sequence>
<dbReference type="SUPFAM" id="SSF52833">
    <property type="entry name" value="Thioredoxin-like"/>
    <property type="match status" value="1"/>
</dbReference>
<keyword evidence="4" id="KW-0676">Redox-active center</keyword>
<keyword evidence="7" id="KW-1185">Reference proteome</keyword>
<dbReference type="GO" id="GO:0005737">
    <property type="term" value="C:cytoplasm"/>
    <property type="evidence" value="ECO:0007669"/>
    <property type="project" value="UniProtKB-SubCell"/>
</dbReference>
<dbReference type="NCBIfam" id="TIGR02189">
    <property type="entry name" value="GlrX-like_plant"/>
    <property type="match status" value="1"/>
</dbReference>
<keyword evidence="3" id="KW-0963">Cytoplasm</keyword>
<evidence type="ECO:0000259" key="5">
    <source>
        <dbReference type="Pfam" id="PF00462"/>
    </source>
</evidence>
<dbReference type="PRINTS" id="PR00160">
    <property type="entry name" value="GLUTAREDOXIN"/>
</dbReference>
<dbReference type="STRING" id="3469.A0A4Y7L6M3"/>
<dbReference type="InterPro" id="IPR036249">
    <property type="entry name" value="Thioredoxin-like_sf"/>
</dbReference>
<evidence type="ECO:0000256" key="3">
    <source>
        <dbReference type="ARBA" id="ARBA00022490"/>
    </source>
</evidence>
<accession>A0A4Y7L6M3</accession>
<feature type="domain" description="Glutaredoxin" evidence="5">
    <location>
        <begin position="13"/>
        <end position="76"/>
    </location>
</feature>
<comment type="similarity">
    <text evidence="2">Belongs to the glutaredoxin family. CC-type subfamily.</text>
</comment>
<reference evidence="6 7" key="1">
    <citation type="journal article" date="2018" name="Science">
        <title>The opium poppy genome and morphinan production.</title>
        <authorList>
            <person name="Guo L."/>
            <person name="Winzer T."/>
            <person name="Yang X."/>
            <person name="Li Y."/>
            <person name="Ning Z."/>
            <person name="He Z."/>
            <person name="Teodor R."/>
            <person name="Lu Y."/>
            <person name="Bowser T.A."/>
            <person name="Graham I.A."/>
            <person name="Ye K."/>
        </authorList>
    </citation>
    <scope>NUCLEOTIDE SEQUENCE [LARGE SCALE GENOMIC DNA]</scope>
    <source>
        <strain evidence="7">cv. HN1</strain>
        <tissue evidence="6">Leaves</tissue>
    </source>
</reference>
<comment type="subcellular location">
    <subcellularLocation>
        <location evidence="1">Cytoplasm</location>
    </subcellularLocation>
</comment>
<evidence type="ECO:0000313" key="7">
    <source>
        <dbReference type="Proteomes" id="UP000316621"/>
    </source>
</evidence>
<organism evidence="6 7">
    <name type="scientific">Papaver somniferum</name>
    <name type="common">Opium poppy</name>
    <dbReference type="NCBI Taxonomy" id="3469"/>
    <lineage>
        <taxon>Eukaryota</taxon>
        <taxon>Viridiplantae</taxon>
        <taxon>Streptophyta</taxon>
        <taxon>Embryophyta</taxon>
        <taxon>Tracheophyta</taxon>
        <taxon>Spermatophyta</taxon>
        <taxon>Magnoliopsida</taxon>
        <taxon>Ranunculales</taxon>
        <taxon>Papaveraceae</taxon>
        <taxon>Papaveroideae</taxon>
        <taxon>Papaver</taxon>
    </lineage>
</organism>
<dbReference type="Gene3D" id="3.40.30.10">
    <property type="entry name" value="Glutaredoxin"/>
    <property type="match status" value="1"/>
</dbReference>
<dbReference type="Gramene" id="RZC80846">
    <property type="protein sequence ID" value="RZC80846"/>
    <property type="gene ID" value="C5167_043419"/>
</dbReference>
<dbReference type="Pfam" id="PF00462">
    <property type="entry name" value="Glutaredoxin"/>
    <property type="match status" value="1"/>
</dbReference>
<dbReference type="OMA" id="MERALHM"/>
<evidence type="ECO:0000313" key="6">
    <source>
        <dbReference type="EMBL" id="RZC80846.1"/>
    </source>
</evidence>
<dbReference type="Proteomes" id="UP000316621">
    <property type="component" value="Chromosome 10"/>
</dbReference>
<dbReference type="EMBL" id="CM010724">
    <property type="protein sequence ID" value="RZC80846.1"/>
    <property type="molecule type" value="Genomic_DNA"/>
</dbReference>
<evidence type="ECO:0000256" key="1">
    <source>
        <dbReference type="ARBA" id="ARBA00004496"/>
    </source>
</evidence>
<evidence type="ECO:0000256" key="4">
    <source>
        <dbReference type="ARBA" id="ARBA00023284"/>
    </source>
</evidence>
<dbReference type="AlphaFoldDB" id="A0A4Y7L6M3"/>
<dbReference type="PROSITE" id="PS51354">
    <property type="entry name" value="GLUTAREDOXIN_2"/>
    <property type="match status" value="1"/>
</dbReference>
<gene>
    <name evidence="6" type="ORF">C5167_043419</name>
</gene>
<dbReference type="PANTHER" id="PTHR10168">
    <property type="entry name" value="GLUTAREDOXIN"/>
    <property type="match status" value="1"/>
</dbReference>
<proteinExistence type="inferred from homology"/>
<dbReference type="InterPro" id="IPR014025">
    <property type="entry name" value="Glutaredoxin_subgr"/>
</dbReference>
<name>A0A4Y7L6M3_PAPSO</name>
<dbReference type="CDD" id="cd03419">
    <property type="entry name" value="GRX_GRXh_1_2_like"/>
    <property type="match status" value="1"/>
</dbReference>
<dbReference type="InterPro" id="IPR002109">
    <property type="entry name" value="Glutaredoxin"/>
</dbReference>